<dbReference type="NCBIfam" id="NF003806">
    <property type="entry name" value="PRK05395.1-3"/>
    <property type="match status" value="1"/>
</dbReference>
<evidence type="ECO:0000256" key="5">
    <source>
        <dbReference type="ARBA" id="ARBA00011193"/>
    </source>
</evidence>
<organism evidence="10 11">
    <name type="scientific">Hohaiivirga grylli</name>
    <dbReference type="NCBI Taxonomy" id="3133970"/>
    <lineage>
        <taxon>Bacteria</taxon>
        <taxon>Pseudomonadati</taxon>
        <taxon>Pseudomonadota</taxon>
        <taxon>Alphaproteobacteria</taxon>
        <taxon>Hyphomicrobiales</taxon>
        <taxon>Methylobacteriaceae</taxon>
        <taxon>Hohaiivirga</taxon>
    </lineage>
</organism>
<evidence type="ECO:0000313" key="10">
    <source>
        <dbReference type="EMBL" id="MEN3930971.1"/>
    </source>
</evidence>
<dbReference type="InterPro" id="IPR036441">
    <property type="entry name" value="DHquinase_II_sf"/>
</dbReference>
<dbReference type="InterPro" id="IPR001874">
    <property type="entry name" value="DHquinase_II"/>
</dbReference>
<dbReference type="Proteomes" id="UP001418637">
    <property type="component" value="Unassembled WGS sequence"/>
</dbReference>
<evidence type="ECO:0000256" key="3">
    <source>
        <dbReference type="ARBA" id="ARBA00004902"/>
    </source>
</evidence>
<feature type="binding site" evidence="9">
    <location>
        <position position="111"/>
    </location>
    <ligand>
        <name>substrate</name>
    </ligand>
</feature>
<reference evidence="10 11" key="1">
    <citation type="submission" date="2024-04" db="EMBL/GenBank/DDBJ databases">
        <title>A novel species isolated from cricket.</title>
        <authorList>
            <person name="Wang H.-C."/>
        </authorList>
    </citation>
    <scope>NUCLEOTIDE SEQUENCE [LARGE SCALE GENOMIC DNA]</scope>
    <source>
        <strain evidence="10 11">WL0021</strain>
    </source>
</reference>
<proteinExistence type="inferred from homology"/>
<protein>
    <recommendedName>
        <fullName evidence="6 9">3-dehydroquinate dehydratase</fullName>
        <shortName evidence="9">3-dehydroquinase</shortName>
        <ecNumber evidence="6 9">4.2.1.10</ecNumber>
    </recommendedName>
    <alternativeName>
        <fullName evidence="9">Type II DHQase</fullName>
    </alternativeName>
</protein>
<name>A0ABV0BKZ3_9HYPH</name>
<dbReference type="RefSeq" id="WP_346336989.1">
    <property type="nucleotide sequence ID" value="NZ_JBBYXI010000002.1"/>
</dbReference>
<dbReference type="CDD" id="cd00466">
    <property type="entry name" value="DHQase_II"/>
    <property type="match status" value="1"/>
</dbReference>
<keyword evidence="7 9" id="KW-0057">Aromatic amino acid biosynthesis</keyword>
<feature type="binding site" evidence="9">
    <location>
        <begin position="101"/>
        <end position="102"/>
    </location>
    <ligand>
        <name>substrate</name>
    </ligand>
</feature>
<keyword evidence="11" id="KW-1185">Reference proteome</keyword>
<dbReference type="GO" id="GO:0003855">
    <property type="term" value="F:3-dehydroquinate dehydratase activity"/>
    <property type="evidence" value="ECO:0007669"/>
    <property type="project" value="UniProtKB-EC"/>
</dbReference>
<dbReference type="PANTHER" id="PTHR21272">
    <property type="entry name" value="CATABOLIC 3-DEHYDROQUINASE"/>
    <property type="match status" value="1"/>
</dbReference>
<dbReference type="PIRSF" id="PIRSF001399">
    <property type="entry name" value="DHquinase_II"/>
    <property type="match status" value="1"/>
</dbReference>
<evidence type="ECO:0000256" key="1">
    <source>
        <dbReference type="ARBA" id="ARBA00001864"/>
    </source>
</evidence>
<comment type="subunit">
    <text evidence="5 9">Homododecamer.</text>
</comment>
<comment type="function">
    <text evidence="2 9">Catalyzes a trans-dehydration via an enolate intermediate.</text>
</comment>
<comment type="similarity">
    <text evidence="4 9">Belongs to the type-II 3-dehydroquinase family.</text>
</comment>
<gene>
    <name evidence="9 10" type="primary">aroQ</name>
    <name evidence="10" type="ORF">WJT86_07855</name>
</gene>
<feature type="binding site" evidence="9">
    <location>
        <position position="74"/>
    </location>
    <ligand>
        <name>substrate</name>
    </ligand>
</feature>
<evidence type="ECO:0000256" key="4">
    <source>
        <dbReference type="ARBA" id="ARBA00011037"/>
    </source>
</evidence>
<keyword evidence="8 9" id="KW-0456">Lyase</keyword>
<feature type="binding site" evidence="9">
    <location>
        <position position="80"/>
    </location>
    <ligand>
        <name>substrate</name>
    </ligand>
</feature>
<dbReference type="HAMAP" id="MF_00169">
    <property type="entry name" value="AroQ"/>
    <property type="match status" value="1"/>
</dbReference>
<evidence type="ECO:0000313" key="11">
    <source>
        <dbReference type="Proteomes" id="UP001418637"/>
    </source>
</evidence>
<dbReference type="EMBL" id="JBBYXI010000002">
    <property type="protein sequence ID" value="MEN3930971.1"/>
    <property type="molecule type" value="Genomic_DNA"/>
</dbReference>
<evidence type="ECO:0000256" key="2">
    <source>
        <dbReference type="ARBA" id="ARBA00003924"/>
    </source>
</evidence>
<dbReference type="NCBIfam" id="NF003807">
    <property type="entry name" value="PRK05395.1-4"/>
    <property type="match status" value="1"/>
</dbReference>
<dbReference type="NCBIfam" id="TIGR01088">
    <property type="entry name" value="aroQ"/>
    <property type="match status" value="1"/>
</dbReference>
<dbReference type="InterPro" id="IPR018509">
    <property type="entry name" value="DHquinase_II_CS"/>
</dbReference>
<accession>A0ABV0BKZ3</accession>
<feature type="active site" description="Proton acceptor" evidence="9">
    <location>
        <position position="23"/>
    </location>
</feature>
<dbReference type="Gene3D" id="3.40.50.9100">
    <property type="entry name" value="Dehydroquinase, class II"/>
    <property type="match status" value="1"/>
</dbReference>
<feature type="binding site" evidence="9">
    <location>
        <position position="87"/>
    </location>
    <ligand>
        <name>substrate</name>
    </ligand>
</feature>
<comment type="catalytic activity">
    <reaction evidence="1 9">
        <text>3-dehydroquinate = 3-dehydroshikimate + H2O</text>
        <dbReference type="Rhea" id="RHEA:21096"/>
        <dbReference type="ChEBI" id="CHEBI:15377"/>
        <dbReference type="ChEBI" id="CHEBI:16630"/>
        <dbReference type="ChEBI" id="CHEBI:32364"/>
        <dbReference type="EC" id="4.2.1.10"/>
    </reaction>
</comment>
<evidence type="ECO:0000256" key="9">
    <source>
        <dbReference type="HAMAP-Rule" id="MF_00169"/>
    </source>
</evidence>
<evidence type="ECO:0000256" key="8">
    <source>
        <dbReference type="ARBA" id="ARBA00023239"/>
    </source>
</evidence>
<dbReference type="Pfam" id="PF01220">
    <property type="entry name" value="DHquinase_II"/>
    <property type="match status" value="1"/>
</dbReference>
<keyword evidence="9" id="KW-0028">Amino-acid biosynthesis</keyword>
<evidence type="ECO:0000256" key="6">
    <source>
        <dbReference type="ARBA" id="ARBA00012060"/>
    </source>
</evidence>
<feature type="site" description="Transition state stabilizer" evidence="9">
    <location>
        <position position="18"/>
    </location>
</feature>
<comment type="caution">
    <text evidence="10">The sequence shown here is derived from an EMBL/GenBank/DDBJ whole genome shotgun (WGS) entry which is preliminary data.</text>
</comment>
<sequence length="151" mass="16360">MICIHVLNGPNLNLLGFREPHIYGKTTLADIERMLKEKAQAEKVDIVFRQTNHEGELVDWIQQAGRDGAGIILNAAAYGHTSIALKDAISGSSAKVIDVHLSNVYAREEFRHKSMIAPVCVGSICGFGANSYLLGFDAILGVMRANSAPQP</sequence>
<feature type="active site" description="Proton donor" evidence="9">
    <location>
        <position position="100"/>
    </location>
</feature>
<dbReference type="PANTHER" id="PTHR21272:SF3">
    <property type="entry name" value="CATABOLIC 3-DEHYDROQUINASE"/>
    <property type="match status" value="1"/>
</dbReference>
<dbReference type="PROSITE" id="PS01029">
    <property type="entry name" value="DEHYDROQUINASE_II"/>
    <property type="match status" value="1"/>
</dbReference>
<dbReference type="EC" id="4.2.1.10" evidence="6 9"/>
<evidence type="ECO:0000256" key="7">
    <source>
        <dbReference type="ARBA" id="ARBA00023141"/>
    </source>
</evidence>
<dbReference type="SUPFAM" id="SSF52304">
    <property type="entry name" value="Type II 3-dehydroquinate dehydratase"/>
    <property type="match status" value="1"/>
</dbReference>
<comment type="pathway">
    <text evidence="3 9">Metabolic intermediate biosynthesis; chorismate biosynthesis; chorismate from D-erythrose 4-phosphate and phosphoenolpyruvate: step 3/7.</text>
</comment>
<dbReference type="NCBIfam" id="NF003805">
    <property type="entry name" value="PRK05395.1-2"/>
    <property type="match status" value="1"/>
</dbReference>